<feature type="transmembrane region" description="Helical" evidence="1">
    <location>
        <begin position="18"/>
        <end position="36"/>
    </location>
</feature>
<dbReference type="GO" id="GO:0015628">
    <property type="term" value="P:protein secretion by the type II secretion system"/>
    <property type="evidence" value="ECO:0007669"/>
    <property type="project" value="TreeGrafter"/>
</dbReference>
<evidence type="ECO:0000313" key="4">
    <source>
        <dbReference type="Proteomes" id="UP000178558"/>
    </source>
</evidence>
<organism evidence="3 4">
    <name type="scientific">Candidatus Roizmanbacteria bacterium RIFCSPLOWO2_01_FULL_40_42</name>
    <dbReference type="NCBI Taxonomy" id="1802066"/>
    <lineage>
        <taxon>Bacteria</taxon>
        <taxon>Candidatus Roizmaniibacteriota</taxon>
    </lineage>
</organism>
<keyword evidence="1" id="KW-1133">Transmembrane helix</keyword>
<dbReference type="Gene3D" id="1.10.150.320">
    <property type="entry name" value="Photosystem II 12 kDa extrinsic protein"/>
    <property type="match status" value="1"/>
</dbReference>
<dbReference type="InterPro" id="IPR019554">
    <property type="entry name" value="Soluble_ligand-bd"/>
</dbReference>
<keyword evidence="1" id="KW-0812">Transmembrane</keyword>
<evidence type="ECO:0000256" key="1">
    <source>
        <dbReference type="SAM" id="Phobius"/>
    </source>
</evidence>
<dbReference type="InterPro" id="IPR051675">
    <property type="entry name" value="Endo/Exo/Phosphatase_dom_1"/>
</dbReference>
<accession>A0A1F7J6E5</accession>
<reference evidence="3 4" key="1">
    <citation type="journal article" date="2016" name="Nat. Commun.">
        <title>Thousands of microbial genomes shed light on interconnected biogeochemical processes in an aquifer system.</title>
        <authorList>
            <person name="Anantharaman K."/>
            <person name="Brown C.T."/>
            <person name="Hug L.A."/>
            <person name="Sharon I."/>
            <person name="Castelle C.J."/>
            <person name="Probst A.J."/>
            <person name="Thomas B.C."/>
            <person name="Singh A."/>
            <person name="Wilkins M.J."/>
            <person name="Karaoz U."/>
            <person name="Brodie E.L."/>
            <person name="Williams K.H."/>
            <person name="Hubbard S.S."/>
            <person name="Banfield J.F."/>
        </authorList>
    </citation>
    <scope>NUCLEOTIDE SEQUENCE [LARGE SCALE GENOMIC DNA]</scope>
</reference>
<dbReference type="Pfam" id="PF10531">
    <property type="entry name" value="SLBB"/>
    <property type="match status" value="1"/>
</dbReference>
<name>A0A1F7J6E5_9BACT</name>
<gene>
    <name evidence="3" type="ORF">A3B50_04320</name>
</gene>
<proteinExistence type="predicted"/>
<keyword evidence="1" id="KW-0472">Membrane</keyword>
<dbReference type="InterPro" id="IPR010994">
    <property type="entry name" value="RuvA_2-like"/>
</dbReference>
<dbReference type="AlphaFoldDB" id="A0A1F7J6E5"/>
<dbReference type="PROSITE" id="PS51257">
    <property type="entry name" value="PROKAR_LIPOPROTEIN"/>
    <property type="match status" value="1"/>
</dbReference>
<comment type="caution">
    <text evidence="3">The sequence shown here is derived from an EMBL/GenBank/DDBJ whole genome shotgun (WGS) entry which is preliminary data.</text>
</comment>
<dbReference type="GO" id="GO:0015627">
    <property type="term" value="C:type II protein secretion system complex"/>
    <property type="evidence" value="ECO:0007669"/>
    <property type="project" value="TreeGrafter"/>
</dbReference>
<feature type="domain" description="Soluble ligand binding" evidence="2">
    <location>
        <begin position="62"/>
        <end position="99"/>
    </location>
</feature>
<evidence type="ECO:0000313" key="3">
    <source>
        <dbReference type="EMBL" id="OGK51163.1"/>
    </source>
</evidence>
<dbReference type="PANTHER" id="PTHR21180">
    <property type="entry name" value="ENDONUCLEASE/EXONUCLEASE/PHOSPHATASE FAMILY DOMAIN-CONTAINING PROTEIN 1"/>
    <property type="match status" value="1"/>
</dbReference>
<dbReference type="EMBL" id="MGAQ01000004">
    <property type="protein sequence ID" value="OGK51163.1"/>
    <property type="molecule type" value="Genomic_DNA"/>
</dbReference>
<dbReference type="PANTHER" id="PTHR21180:SF32">
    <property type="entry name" value="ENDONUCLEASE_EXONUCLEASE_PHOSPHATASE FAMILY DOMAIN-CONTAINING PROTEIN 1"/>
    <property type="match status" value="1"/>
</dbReference>
<dbReference type="Pfam" id="PF12836">
    <property type="entry name" value="HHH_3"/>
    <property type="match status" value="1"/>
</dbReference>
<sequence>MEKFQSVMEGLRRYKIEVILLGIAFVIACVSFGIFARERNEKPVKPTIIAQPKPERIPKILVDVEGAVKRPGVYTLSENARVKDAVFSAGGLSEKADKINFVKNFNQAHVLSDQDKLYIPTLEEIQLDSTNQTDFSMGSLEDQEQQEFQIDLNNASAEELDQLPSVGPVTAQKIIDGRPYEAVEELLDKKIVGLATFEKLKDLVVVQ</sequence>
<dbReference type="Proteomes" id="UP000178558">
    <property type="component" value="Unassembled WGS sequence"/>
</dbReference>
<protein>
    <recommendedName>
        <fullName evidence="2">Soluble ligand binding domain-containing protein</fullName>
    </recommendedName>
</protein>
<dbReference type="SUPFAM" id="SSF47781">
    <property type="entry name" value="RuvA domain 2-like"/>
    <property type="match status" value="1"/>
</dbReference>
<evidence type="ECO:0000259" key="2">
    <source>
        <dbReference type="Pfam" id="PF10531"/>
    </source>
</evidence>